<evidence type="ECO:0000313" key="1">
    <source>
        <dbReference type="EMBL" id="TSB02059.1"/>
    </source>
</evidence>
<dbReference type="AlphaFoldDB" id="A0A553WBI5"/>
<gene>
    <name evidence="1" type="ORF">FOM92_13075</name>
</gene>
<dbReference type="Proteomes" id="UP000320160">
    <property type="component" value="Unassembled WGS sequence"/>
</dbReference>
<name>A0A553WBI5_9SPHN</name>
<dbReference type="RefSeq" id="WP_143777279.1">
    <property type="nucleotide sequence ID" value="NZ_VKKU01000002.1"/>
</dbReference>
<accession>A0A553WBI5</accession>
<sequence>MSRLLIIAIAFSATASRAASDRDADVAAQIETARRLVAVDKNGCVKYPQTDEIVVCGENPDDASQRIFDRSEGNEETRIRRGEAVSTRRAAACIAGDNMCKIYMKGVGIGFGYVPPPVIPLEEVLKGLPEPDMVVPENGSPK</sequence>
<evidence type="ECO:0000313" key="2">
    <source>
        <dbReference type="Proteomes" id="UP000320160"/>
    </source>
</evidence>
<dbReference type="OrthoDB" id="7595603at2"/>
<organism evidence="1 2">
    <name type="scientific">Sphingorhabdus contaminans</name>
    <dbReference type="NCBI Taxonomy" id="1343899"/>
    <lineage>
        <taxon>Bacteria</taxon>
        <taxon>Pseudomonadati</taxon>
        <taxon>Pseudomonadota</taxon>
        <taxon>Alphaproteobacteria</taxon>
        <taxon>Sphingomonadales</taxon>
        <taxon>Sphingomonadaceae</taxon>
        <taxon>Sphingorhabdus</taxon>
    </lineage>
</organism>
<dbReference type="EMBL" id="VKKU01000002">
    <property type="protein sequence ID" value="TSB02059.1"/>
    <property type="molecule type" value="Genomic_DNA"/>
</dbReference>
<comment type="caution">
    <text evidence="1">The sequence shown here is derived from an EMBL/GenBank/DDBJ whole genome shotgun (WGS) entry which is preliminary data.</text>
</comment>
<reference evidence="1 2" key="1">
    <citation type="submission" date="2019-07" db="EMBL/GenBank/DDBJ databases">
        <authorList>
            <person name="Park M."/>
        </authorList>
    </citation>
    <scope>NUCLEOTIDE SEQUENCE [LARGE SCALE GENOMIC DNA]</scope>
    <source>
        <strain evidence="1 2">KCTC32445</strain>
    </source>
</reference>
<proteinExistence type="predicted"/>
<keyword evidence="2" id="KW-1185">Reference proteome</keyword>
<protein>
    <submittedName>
        <fullName evidence="1">Uncharacterized protein</fullName>
    </submittedName>
</protein>